<dbReference type="Gene3D" id="3.30.420.260">
    <property type="match status" value="1"/>
</dbReference>
<dbReference type="Pfam" id="PF12864">
    <property type="entry name" value="DUF3822"/>
    <property type="match status" value="1"/>
</dbReference>
<dbReference type="CDD" id="cd24013">
    <property type="entry name" value="ASKHA_ATPase_BT3980-like"/>
    <property type="match status" value="1"/>
</dbReference>
<protein>
    <recommendedName>
        <fullName evidence="3">DUF3822 family protein</fullName>
    </recommendedName>
</protein>
<dbReference type="RefSeq" id="WP_343785973.1">
    <property type="nucleotide sequence ID" value="NZ_BAAAFH010000007.1"/>
</dbReference>
<dbReference type="EMBL" id="BAAAFH010000007">
    <property type="protein sequence ID" value="GAA0874985.1"/>
    <property type="molecule type" value="Genomic_DNA"/>
</dbReference>
<organism evidence="1 2">
    <name type="scientific">Wandonia haliotis</name>
    <dbReference type="NCBI Taxonomy" id="574963"/>
    <lineage>
        <taxon>Bacteria</taxon>
        <taxon>Pseudomonadati</taxon>
        <taxon>Bacteroidota</taxon>
        <taxon>Flavobacteriia</taxon>
        <taxon>Flavobacteriales</taxon>
        <taxon>Crocinitomicaceae</taxon>
        <taxon>Wandonia</taxon>
    </lineage>
</organism>
<proteinExistence type="predicted"/>
<dbReference type="Proteomes" id="UP001501126">
    <property type="component" value="Unassembled WGS sequence"/>
</dbReference>
<comment type="caution">
    <text evidence="1">The sequence shown here is derived from an EMBL/GenBank/DDBJ whole genome shotgun (WGS) entry which is preliminary data.</text>
</comment>
<sequence>MQQLCLEVSEKEFVYSIVNRDSKAISDAGILPLTGRTPEEKKEQIKELLQKQGLLSFTDEVTLAIKSEKTTLVPQNIFGESSAQDIFRLCFGDATHGDVDYNRFPEQGLVNVYLSPDWVKSFFVIRYPRIVIQHENTHVLRGIFNGSTFSPIVHIIPEQDYFSLFITSKNKLEFYNVFEYKAAEDIIYHAVFVLDQKEIDPKELKIIIHSSGKFDALEEEVRDKFQRIKPESSLKFDTQTKIKHQLLCV</sequence>
<evidence type="ECO:0000313" key="2">
    <source>
        <dbReference type="Proteomes" id="UP001501126"/>
    </source>
</evidence>
<keyword evidence="2" id="KW-1185">Reference proteome</keyword>
<dbReference type="Gene3D" id="3.30.420.250">
    <property type="match status" value="1"/>
</dbReference>
<evidence type="ECO:0000313" key="1">
    <source>
        <dbReference type="EMBL" id="GAA0874985.1"/>
    </source>
</evidence>
<gene>
    <name evidence="1" type="ORF">GCM10009118_13930</name>
</gene>
<dbReference type="InterPro" id="IPR024213">
    <property type="entry name" value="DUF3822"/>
</dbReference>
<reference evidence="1 2" key="1">
    <citation type="journal article" date="2019" name="Int. J. Syst. Evol. Microbiol.">
        <title>The Global Catalogue of Microorganisms (GCM) 10K type strain sequencing project: providing services to taxonomists for standard genome sequencing and annotation.</title>
        <authorList>
            <consortium name="The Broad Institute Genomics Platform"/>
            <consortium name="The Broad Institute Genome Sequencing Center for Infectious Disease"/>
            <person name="Wu L."/>
            <person name="Ma J."/>
        </authorList>
    </citation>
    <scope>NUCLEOTIDE SEQUENCE [LARGE SCALE GENOMIC DNA]</scope>
    <source>
        <strain evidence="1 2">JCM 16083</strain>
    </source>
</reference>
<accession>A0ABN1MQ69</accession>
<evidence type="ECO:0008006" key="3">
    <source>
        <dbReference type="Google" id="ProtNLM"/>
    </source>
</evidence>
<name>A0ABN1MQ69_9FLAO</name>